<feature type="transmembrane region" description="Helical" evidence="1">
    <location>
        <begin position="57"/>
        <end position="81"/>
    </location>
</feature>
<dbReference type="Proteomes" id="UP000053660">
    <property type="component" value="Unassembled WGS sequence"/>
</dbReference>
<dbReference type="Pfam" id="PF14808">
    <property type="entry name" value="TMEM164"/>
    <property type="match status" value="1"/>
</dbReference>
<reference evidence="2 3" key="1">
    <citation type="submission" date="2014-03" db="EMBL/GenBank/DDBJ databases">
        <title>Draft genome of the hookworm Oesophagostomum dentatum.</title>
        <authorList>
            <person name="Mitreva M."/>
        </authorList>
    </citation>
    <scope>NUCLEOTIDE SEQUENCE [LARGE SCALE GENOMIC DNA]</scope>
    <source>
        <strain evidence="2 3">OD-Hann</strain>
    </source>
</reference>
<protein>
    <submittedName>
        <fullName evidence="2">Uncharacterized protein</fullName>
    </submittedName>
</protein>
<evidence type="ECO:0000256" key="1">
    <source>
        <dbReference type="SAM" id="Phobius"/>
    </source>
</evidence>
<keyword evidence="3" id="KW-1185">Reference proteome</keyword>
<dbReference type="AlphaFoldDB" id="A0A0B1TLU8"/>
<accession>A0A0B1TLU8</accession>
<evidence type="ECO:0000313" key="2">
    <source>
        <dbReference type="EMBL" id="KHJ98209.1"/>
    </source>
</evidence>
<organism evidence="2 3">
    <name type="scientific">Oesophagostomum dentatum</name>
    <name type="common">Nodular worm</name>
    <dbReference type="NCBI Taxonomy" id="61180"/>
    <lineage>
        <taxon>Eukaryota</taxon>
        <taxon>Metazoa</taxon>
        <taxon>Ecdysozoa</taxon>
        <taxon>Nematoda</taxon>
        <taxon>Chromadorea</taxon>
        <taxon>Rhabditida</taxon>
        <taxon>Rhabditina</taxon>
        <taxon>Rhabditomorpha</taxon>
        <taxon>Strongyloidea</taxon>
        <taxon>Strongylidae</taxon>
        <taxon>Oesophagostomum</taxon>
    </lineage>
</organism>
<dbReference type="InterPro" id="IPR026508">
    <property type="entry name" value="TMEM164"/>
</dbReference>
<keyword evidence="1" id="KW-1133">Transmembrane helix</keyword>
<name>A0A0B1TLU8_OESDE</name>
<evidence type="ECO:0000313" key="3">
    <source>
        <dbReference type="Proteomes" id="UP000053660"/>
    </source>
</evidence>
<dbReference type="OrthoDB" id="17328at2759"/>
<gene>
    <name evidence="2" type="ORF">OESDEN_01804</name>
</gene>
<dbReference type="PANTHER" id="PTHR20948:SF2">
    <property type="entry name" value="TRANSMEMBRANE PROTEIN 164"/>
    <property type="match status" value="1"/>
</dbReference>
<keyword evidence="1" id="KW-0472">Membrane</keyword>
<dbReference type="PANTHER" id="PTHR20948">
    <property type="entry name" value="TRANSMEMBRANE PROTEIN 164"/>
    <property type="match status" value="1"/>
</dbReference>
<dbReference type="EMBL" id="KN549342">
    <property type="protein sequence ID" value="KHJ98209.1"/>
    <property type="molecule type" value="Genomic_DNA"/>
</dbReference>
<feature type="transmembrane region" description="Helical" evidence="1">
    <location>
        <begin position="28"/>
        <end position="45"/>
    </location>
</feature>
<sequence>MYFMPGAFFALAFPILNTRSLPGEVFVYYAQHLAIVLVPVYLMHLKGAFEPEKAYDYSWTAFGLCVFLLYHFIFLQGMALITL</sequence>
<proteinExistence type="predicted"/>
<keyword evidence="1" id="KW-0812">Transmembrane</keyword>